<dbReference type="Proteomes" id="UP000262583">
    <property type="component" value="Chromosome"/>
</dbReference>
<protein>
    <submittedName>
        <fullName evidence="1">Uncharacterized protein</fullName>
    </submittedName>
</protein>
<sequence length="44" mass="4670">MFGTQVKAVKTRKAFPSGVGRATVPAQMLLDFIGVSGLPFSRTT</sequence>
<dbReference type="AlphaFoldDB" id="A0A2Z4Y552"/>
<evidence type="ECO:0000313" key="2">
    <source>
        <dbReference type="Proteomes" id="UP000262583"/>
    </source>
</evidence>
<name>A0A2Z4Y552_SUMC1</name>
<dbReference type="KEGG" id="schv:BRCON_1560"/>
<dbReference type="EMBL" id="CP030759">
    <property type="protein sequence ID" value="AXA36337.1"/>
    <property type="molecule type" value="Genomic_DNA"/>
</dbReference>
<proteinExistence type="predicted"/>
<evidence type="ECO:0000313" key="1">
    <source>
        <dbReference type="EMBL" id="AXA36337.1"/>
    </source>
</evidence>
<reference evidence="1 2" key="1">
    <citation type="submission" date="2018-05" db="EMBL/GenBank/DDBJ databases">
        <title>A metagenomic window into the 2 km-deep terrestrial subsurface aquifer revealed taxonomically and functionally diverse microbial community comprising novel uncultured bacterial lineages.</title>
        <authorList>
            <person name="Kadnikov V.V."/>
            <person name="Mardanov A.V."/>
            <person name="Beletsky A.V."/>
            <person name="Banks D."/>
            <person name="Pimenov N.V."/>
            <person name="Frank Y.A."/>
            <person name="Karnachuk O.V."/>
            <person name="Ravin N.V."/>
        </authorList>
    </citation>
    <scope>NUCLEOTIDE SEQUENCE [LARGE SCALE GENOMIC DNA]</scope>
    <source>
        <strain evidence="1">BY</strain>
    </source>
</reference>
<gene>
    <name evidence="1" type="ORF">BRCON_1560</name>
</gene>
<accession>A0A2Z4Y552</accession>
<organism evidence="1 2">
    <name type="scientific">Sumerlaea chitinivorans</name>
    <dbReference type="NCBI Taxonomy" id="2250252"/>
    <lineage>
        <taxon>Bacteria</taxon>
        <taxon>Candidatus Sumerlaeota</taxon>
        <taxon>Candidatus Sumerlaeia</taxon>
        <taxon>Candidatus Sumerlaeales</taxon>
        <taxon>Candidatus Sumerlaeaceae</taxon>
        <taxon>Candidatus Sumerlaea</taxon>
    </lineage>
</organism>